<keyword evidence="8" id="KW-0472">Membrane</keyword>
<dbReference type="SMART" id="SM00433">
    <property type="entry name" value="TOP2c"/>
    <property type="match status" value="1"/>
</dbReference>
<dbReference type="GO" id="GO:0000819">
    <property type="term" value="P:sister chromatid segregation"/>
    <property type="evidence" value="ECO:0007669"/>
    <property type="project" value="TreeGrafter"/>
</dbReference>
<evidence type="ECO:0000256" key="7">
    <source>
        <dbReference type="RuleBase" id="RU362094"/>
    </source>
</evidence>
<dbReference type="InterPro" id="IPR036890">
    <property type="entry name" value="HATPase_C_sf"/>
</dbReference>
<protein>
    <recommendedName>
        <fullName evidence="7">DNA topoisomerase 2</fullName>
        <ecNumber evidence="7">5.6.2.2</ecNumber>
    </recommendedName>
</protein>
<keyword evidence="11" id="KW-1185">Reference proteome</keyword>
<keyword evidence="7" id="KW-0067">ATP-binding</keyword>
<feature type="domain" description="DNA topoisomerase type IIA subunit B" evidence="9">
    <location>
        <begin position="287"/>
        <end position="357"/>
    </location>
</feature>
<dbReference type="PRINTS" id="PR00418">
    <property type="entry name" value="TPI2FAMILY"/>
</dbReference>
<dbReference type="InterPro" id="IPR050634">
    <property type="entry name" value="DNA_Topoisomerase_II"/>
</dbReference>
<evidence type="ECO:0000259" key="9">
    <source>
        <dbReference type="Pfam" id="PF00204"/>
    </source>
</evidence>
<accession>A0AAQ3TFE0</accession>
<dbReference type="GO" id="GO:0000712">
    <property type="term" value="P:resolution of meiotic recombination intermediates"/>
    <property type="evidence" value="ECO:0007669"/>
    <property type="project" value="TreeGrafter"/>
</dbReference>
<proteinExistence type="inferred from homology"/>
<keyword evidence="8" id="KW-0812">Transmembrane</keyword>
<dbReference type="SUPFAM" id="SSF55874">
    <property type="entry name" value="ATPase domain of HSP90 chaperone/DNA topoisomerase II/histidine kinase"/>
    <property type="match status" value="1"/>
</dbReference>
<comment type="subunit">
    <text evidence="3 7">Homodimer.</text>
</comment>
<dbReference type="PANTHER" id="PTHR10169">
    <property type="entry name" value="DNA TOPOISOMERASE/GYRASE"/>
    <property type="match status" value="1"/>
</dbReference>
<evidence type="ECO:0000256" key="8">
    <source>
        <dbReference type="SAM" id="Phobius"/>
    </source>
</evidence>
<dbReference type="Proteomes" id="UP001341281">
    <property type="component" value="Chromosome 04"/>
</dbReference>
<dbReference type="EC" id="5.6.2.2" evidence="7"/>
<dbReference type="GO" id="GO:0005634">
    <property type="term" value="C:nucleus"/>
    <property type="evidence" value="ECO:0007669"/>
    <property type="project" value="TreeGrafter"/>
</dbReference>
<dbReference type="Gene3D" id="3.30.565.10">
    <property type="entry name" value="Histidine kinase-like ATPase, C-terminal domain"/>
    <property type="match status" value="1"/>
</dbReference>
<dbReference type="Gene3D" id="3.30.230.10">
    <property type="match status" value="1"/>
</dbReference>
<keyword evidence="8" id="KW-1133">Transmembrane helix</keyword>
<organism evidence="10 11">
    <name type="scientific">Paspalum notatum var. saurae</name>
    <dbReference type="NCBI Taxonomy" id="547442"/>
    <lineage>
        <taxon>Eukaryota</taxon>
        <taxon>Viridiplantae</taxon>
        <taxon>Streptophyta</taxon>
        <taxon>Embryophyta</taxon>
        <taxon>Tracheophyta</taxon>
        <taxon>Spermatophyta</taxon>
        <taxon>Magnoliopsida</taxon>
        <taxon>Liliopsida</taxon>
        <taxon>Poales</taxon>
        <taxon>Poaceae</taxon>
        <taxon>PACMAD clade</taxon>
        <taxon>Panicoideae</taxon>
        <taxon>Andropogonodae</taxon>
        <taxon>Paspaleae</taxon>
        <taxon>Paspalinae</taxon>
        <taxon>Paspalum</taxon>
    </lineage>
</organism>
<evidence type="ECO:0000313" key="11">
    <source>
        <dbReference type="Proteomes" id="UP001341281"/>
    </source>
</evidence>
<dbReference type="InterPro" id="IPR013506">
    <property type="entry name" value="Topo_IIA_bsu_dom2"/>
</dbReference>
<dbReference type="InterPro" id="IPR001241">
    <property type="entry name" value="Topo_IIA"/>
</dbReference>
<keyword evidence="6 7" id="KW-0413">Isomerase</keyword>
<evidence type="ECO:0000256" key="2">
    <source>
        <dbReference type="ARBA" id="ARBA00001946"/>
    </source>
</evidence>
<evidence type="ECO:0000256" key="6">
    <source>
        <dbReference type="ARBA" id="ARBA00023235"/>
    </source>
</evidence>
<gene>
    <name evidence="10" type="ORF">U9M48_020988</name>
</gene>
<comment type="catalytic activity">
    <reaction evidence="1 7">
        <text>ATP-dependent breakage, passage and rejoining of double-stranded DNA.</text>
        <dbReference type="EC" id="5.6.2.2"/>
    </reaction>
</comment>
<evidence type="ECO:0000256" key="1">
    <source>
        <dbReference type="ARBA" id="ARBA00000185"/>
    </source>
</evidence>
<evidence type="ECO:0000256" key="4">
    <source>
        <dbReference type="ARBA" id="ARBA00023029"/>
    </source>
</evidence>
<dbReference type="SUPFAM" id="SSF54211">
    <property type="entry name" value="Ribosomal protein S5 domain 2-like"/>
    <property type="match status" value="1"/>
</dbReference>
<dbReference type="InterPro" id="IPR014721">
    <property type="entry name" value="Ribsml_uS5_D2-typ_fold_subgr"/>
</dbReference>
<comment type="cofactor">
    <cofactor evidence="2">
        <name>Mg(2+)</name>
        <dbReference type="ChEBI" id="CHEBI:18420"/>
    </cofactor>
</comment>
<comment type="similarity">
    <text evidence="7">Belongs to the type II topoisomerase family.</text>
</comment>
<evidence type="ECO:0000313" key="10">
    <source>
        <dbReference type="EMBL" id="WVZ72548.1"/>
    </source>
</evidence>
<dbReference type="GO" id="GO:0003918">
    <property type="term" value="F:DNA topoisomerase type II (double strand cut, ATP-hydrolyzing) activity"/>
    <property type="evidence" value="ECO:0007669"/>
    <property type="project" value="UniProtKB-UniRule"/>
</dbReference>
<comment type="function">
    <text evidence="7">Control of topological states of DNA by transient breakage and subsequent rejoining of DNA strands. Topoisomerase II makes double-strand breaks.</text>
</comment>
<keyword evidence="5 7" id="KW-0238">DNA-binding</keyword>
<keyword evidence="4 7" id="KW-0799">Topoisomerase</keyword>
<evidence type="ECO:0000256" key="5">
    <source>
        <dbReference type="ARBA" id="ARBA00023125"/>
    </source>
</evidence>
<reference evidence="10 11" key="1">
    <citation type="submission" date="2024-02" db="EMBL/GenBank/DDBJ databases">
        <title>High-quality chromosome-scale genome assembly of Pensacola bahiagrass (Paspalum notatum Flugge var. saurae).</title>
        <authorList>
            <person name="Vega J.M."/>
            <person name="Podio M."/>
            <person name="Orjuela J."/>
            <person name="Siena L.A."/>
            <person name="Pessino S.C."/>
            <person name="Combes M.C."/>
            <person name="Mariac C."/>
            <person name="Albertini E."/>
            <person name="Pupilli F."/>
            <person name="Ortiz J.P.A."/>
            <person name="Leblanc O."/>
        </authorList>
    </citation>
    <scope>NUCLEOTIDE SEQUENCE [LARGE SCALE GENOMIC DNA]</scope>
    <source>
        <strain evidence="10">R1</strain>
        <tissue evidence="10">Leaf</tissue>
    </source>
</reference>
<dbReference type="PANTHER" id="PTHR10169:SF38">
    <property type="entry name" value="DNA TOPOISOMERASE 2"/>
    <property type="match status" value="1"/>
</dbReference>
<name>A0AAQ3TFE0_PASNO</name>
<dbReference type="GO" id="GO:0006265">
    <property type="term" value="P:DNA topological change"/>
    <property type="evidence" value="ECO:0007669"/>
    <property type="project" value="UniProtKB-UniRule"/>
</dbReference>
<feature type="transmembrane region" description="Helical" evidence="8">
    <location>
        <begin position="362"/>
        <end position="387"/>
    </location>
</feature>
<keyword evidence="7" id="KW-0547">Nucleotide-binding</keyword>
<dbReference type="AlphaFoldDB" id="A0AAQ3TFE0"/>
<dbReference type="GO" id="GO:0005524">
    <property type="term" value="F:ATP binding"/>
    <property type="evidence" value="ECO:0007669"/>
    <property type="project" value="UniProtKB-UniRule"/>
</dbReference>
<evidence type="ECO:0000256" key="3">
    <source>
        <dbReference type="ARBA" id="ARBA00011738"/>
    </source>
</evidence>
<dbReference type="Pfam" id="PF00204">
    <property type="entry name" value="DNA_gyraseB"/>
    <property type="match status" value="1"/>
</dbReference>
<dbReference type="InterPro" id="IPR020568">
    <property type="entry name" value="Ribosomal_Su5_D2-typ_SF"/>
</dbReference>
<dbReference type="EMBL" id="CP144748">
    <property type="protein sequence ID" value="WVZ72548.1"/>
    <property type="molecule type" value="Genomic_DNA"/>
</dbReference>
<dbReference type="GO" id="GO:0003677">
    <property type="term" value="F:DNA binding"/>
    <property type="evidence" value="ECO:0007669"/>
    <property type="project" value="UniProtKB-UniRule"/>
</dbReference>
<sequence length="401" mass="45362">MAEGGEMTAREHMILRPHDYIGSVDKCTRMMWVFEPTNQASTRSSLVHPARTYVLGLYKIFDEVLIYAADNKQRDRSMDSLRVEVDAHQGSISIYYNGQGLPIELHPEEEGLYMPEMFFGHLQELTGGRSNSYGGVKLANLFSTEFVIETVDSRLEKKYKQIFSENMGKKSEPQITVCLQGVNWTRITFKPDLAKFHMTHLDDDVIALMGKRVLDMAGLLDVTVQVAFNGTGIRQFDDFMEYAVSYAIASSDRYDRLPSRLGQRINDNLGLPEPLKGHPGLRPPLSSVSFVNKFATTEGGTHVDFVSNLIAHRVAQLWDKYLHYQATVDEFKKHLFILVNVVMENPSFNSPLRDALTSMCQVLVVLIFAVLPSFSFALPLISTFGAAPRRSTCQLRYRLDN</sequence>